<dbReference type="Pfam" id="PF10300">
    <property type="entry name" value="Iml2-TPR_39"/>
    <property type="match status" value="1"/>
</dbReference>
<feature type="chain" id="PRO_5009318579" evidence="2">
    <location>
        <begin position="26"/>
        <end position="430"/>
    </location>
</feature>
<dbReference type="AlphaFoldDB" id="A0A1I8F860"/>
<dbReference type="PANTHER" id="PTHR31859">
    <property type="entry name" value="TETRATRICOPEPTIDE REPEAT PROTEIN 39 FAMILY MEMBER"/>
    <property type="match status" value="1"/>
</dbReference>
<dbReference type="InterPro" id="IPR019412">
    <property type="entry name" value="IML2/TPR_39"/>
</dbReference>
<evidence type="ECO:0000256" key="1">
    <source>
        <dbReference type="SAM" id="MobiDB-lite"/>
    </source>
</evidence>
<evidence type="ECO:0000313" key="3">
    <source>
        <dbReference type="Proteomes" id="UP000095280"/>
    </source>
</evidence>
<evidence type="ECO:0000313" key="4">
    <source>
        <dbReference type="WBParaSite" id="maker-unitig_24363-snap-gene-0.2-mRNA-1"/>
    </source>
</evidence>
<proteinExistence type="predicted"/>
<feature type="compositionally biased region" description="Acidic residues" evidence="1">
    <location>
        <begin position="184"/>
        <end position="193"/>
    </location>
</feature>
<accession>A0A1I8F860</accession>
<keyword evidence="2" id="KW-0732">Signal</keyword>
<sequence>FESGARMGIGAFSLLVSMLPATVLRLLHSALEQLEAAAAVTTASRAPLAQLLLASYYANQAQVMARQDCQSAERWLRRLQRAAPRQCSAAVPAGRIGVLQGQPEVGLRHLELSSAAAGADWLQLRLLCDWEMMWVAACRADWPAALVRAERLAGGSNWSKATMAYIRACFLYHARCTGNGSAEAEAEAEAEPEPEPKPNRNRKREPEVQIGIRTGNAAEKDDNLLMQQLQSMCRSCAAPRRPHAAAGQVRGQAEPRWLEQSGRLILPGLELLIVWGVCHLIEPDCSRRPVFYLRCRPSQTAEQCLLEVTDTLSGRVHRDRHVIAWAWLELAGLQTESGRAGEAGRAYSPRAPKNAAVTQGVRTGAIACCCHRKASSFFGPSPSALSRLTKPILARCSNQRNEQVNVHKDSTAQAALTPALTTGCRSARYP</sequence>
<reference evidence="4" key="1">
    <citation type="submission" date="2016-11" db="UniProtKB">
        <authorList>
            <consortium name="WormBaseParasite"/>
        </authorList>
    </citation>
    <scope>IDENTIFICATION</scope>
</reference>
<protein>
    <submittedName>
        <fullName evidence="4">FAT domain-containing protein</fullName>
    </submittedName>
</protein>
<feature type="signal peptide" evidence="2">
    <location>
        <begin position="1"/>
        <end position="25"/>
    </location>
</feature>
<name>A0A1I8F860_9PLAT</name>
<keyword evidence="3" id="KW-1185">Reference proteome</keyword>
<evidence type="ECO:0000256" key="2">
    <source>
        <dbReference type="SAM" id="SignalP"/>
    </source>
</evidence>
<dbReference type="PANTHER" id="PTHR31859:SF9">
    <property type="entry name" value="TETRATRICOPEPTIDE REPEAT PROTEIN 39B"/>
    <property type="match status" value="1"/>
</dbReference>
<dbReference type="WBParaSite" id="maker-unitig_24363-snap-gene-0.2-mRNA-1">
    <property type="protein sequence ID" value="maker-unitig_24363-snap-gene-0.2-mRNA-1"/>
    <property type="gene ID" value="maker-unitig_24363-snap-gene-0.2"/>
</dbReference>
<dbReference type="Proteomes" id="UP000095280">
    <property type="component" value="Unplaced"/>
</dbReference>
<feature type="region of interest" description="Disordered" evidence="1">
    <location>
        <begin position="183"/>
        <end position="208"/>
    </location>
</feature>
<organism evidence="3 4">
    <name type="scientific">Macrostomum lignano</name>
    <dbReference type="NCBI Taxonomy" id="282301"/>
    <lineage>
        <taxon>Eukaryota</taxon>
        <taxon>Metazoa</taxon>
        <taxon>Spiralia</taxon>
        <taxon>Lophotrochozoa</taxon>
        <taxon>Platyhelminthes</taxon>
        <taxon>Rhabditophora</taxon>
        <taxon>Macrostomorpha</taxon>
        <taxon>Macrostomida</taxon>
        <taxon>Macrostomidae</taxon>
        <taxon>Macrostomum</taxon>
    </lineage>
</organism>